<dbReference type="InterPro" id="IPR012338">
    <property type="entry name" value="Beta-lactam/transpept-like"/>
</dbReference>
<evidence type="ECO:0000256" key="4">
    <source>
        <dbReference type="SAM" id="SignalP"/>
    </source>
</evidence>
<keyword evidence="2 3" id="KW-0802">TPR repeat</keyword>
<dbReference type="Proteomes" id="UP001597010">
    <property type="component" value="Unassembled WGS sequence"/>
</dbReference>
<sequence length="458" mass="51378">MKHCYLTLILLLAATVTYAQNKATLIDTMLHRTNRLGLFKGNVMVVDKGKVIYKAPIGFTDASETQPLTTDYRFHIGSIAKEFNAVGIMLLKEEGKLDLDDKVSKYLPQLPNWAEKISIRNLLQYTSGLPDVNWKTVRGDADNMADLMKLTTLDFESGTHYAYNNNNVFLQRRIIEKISGMPFNKFVESKLLKPAGMSNSLVDPDDYTPLMAKSYDNNRKQGALIYPITGWTVVTLDDFYKWELALENFKLISPASTQILVTPFSPGKQCGLGGGTMQGNQLVFHKHDGISVQYQALLVGNKPKGRMVILMSNNKQNNIFDIDNAIEDILDGKPYVQPKKSILKDFQKQIDTLSGHQILALYHKLKQTNPDEYGFSNETTLNEIGYSLMNAKNIDAAITVFEYNTTLFPQSGNVFDSLGEAYLNKGDKAKALANYKRSLQLDPNNSTAKSVIEKLEVK</sequence>
<dbReference type="SUPFAM" id="SSF48452">
    <property type="entry name" value="TPR-like"/>
    <property type="match status" value="1"/>
</dbReference>
<keyword evidence="1" id="KW-0677">Repeat</keyword>
<dbReference type="InterPro" id="IPR013105">
    <property type="entry name" value="TPR_2"/>
</dbReference>
<keyword evidence="4" id="KW-0732">Signal</keyword>
<keyword evidence="7" id="KW-1185">Reference proteome</keyword>
<dbReference type="Pfam" id="PF00144">
    <property type="entry name" value="Beta-lactamase"/>
    <property type="match status" value="1"/>
</dbReference>
<evidence type="ECO:0000256" key="2">
    <source>
        <dbReference type="ARBA" id="ARBA00022803"/>
    </source>
</evidence>
<accession>A0ABW3AVU9</accession>
<dbReference type="GO" id="GO:0016787">
    <property type="term" value="F:hydrolase activity"/>
    <property type="evidence" value="ECO:0007669"/>
    <property type="project" value="UniProtKB-KW"/>
</dbReference>
<dbReference type="PANTHER" id="PTHR46825:SF9">
    <property type="entry name" value="BETA-LACTAMASE-RELATED DOMAIN-CONTAINING PROTEIN"/>
    <property type="match status" value="1"/>
</dbReference>
<dbReference type="PROSITE" id="PS50293">
    <property type="entry name" value="TPR_REGION"/>
    <property type="match status" value="1"/>
</dbReference>
<dbReference type="InterPro" id="IPR011990">
    <property type="entry name" value="TPR-like_helical_dom_sf"/>
</dbReference>
<dbReference type="Pfam" id="PF07719">
    <property type="entry name" value="TPR_2"/>
    <property type="match status" value="1"/>
</dbReference>
<evidence type="ECO:0000256" key="3">
    <source>
        <dbReference type="PROSITE-ProRule" id="PRU00339"/>
    </source>
</evidence>
<proteinExistence type="predicted"/>
<dbReference type="PANTHER" id="PTHR46825">
    <property type="entry name" value="D-ALANYL-D-ALANINE-CARBOXYPEPTIDASE/ENDOPEPTIDASE AMPH"/>
    <property type="match status" value="1"/>
</dbReference>
<keyword evidence="6" id="KW-0378">Hydrolase</keyword>
<dbReference type="SMART" id="SM00028">
    <property type="entry name" value="TPR"/>
    <property type="match status" value="2"/>
</dbReference>
<gene>
    <name evidence="6" type="ORF">ACFQZX_14950</name>
</gene>
<evidence type="ECO:0000313" key="6">
    <source>
        <dbReference type="EMBL" id="MFD0794923.1"/>
    </source>
</evidence>
<dbReference type="InterPro" id="IPR001466">
    <property type="entry name" value="Beta-lactam-related"/>
</dbReference>
<protein>
    <submittedName>
        <fullName evidence="6">Serine hydrolase</fullName>
    </submittedName>
</protein>
<dbReference type="SUPFAM" id="SSF56601">
    <property type="entry name" value="beta-lactamase/transpeptidase-like"/>
    <property type="match status" value="1"/>
</dbReference>
<dbReference type="PROSITE" id="PS50005">
    <property type="entry name" value="TPR"/>
    <property type="match status" value="1"/>
</dbReference>
<name>A0ABW3AVU9_9SPHI</name>
<reference evidence="7" key="1">
    <citation type="journal article" date="2019" name="Int. J. Syst. Evol. Microbiol.">
        <title>The Global Catalogue of Microorganisms (GCM) 10K type strain sequencing project: providing services to taxonomists for standard genome sequencing and annotation.</title>
        <authorList>
            <consortium name="The Broad Institute Genomics Platform"/>
            <consortium name="The Broad Institute Genome Sequencing Center for Infectious Disease"/>
            <person name="Wu L."/>
            <person name="Ma J."/>
        </authorList>
    </citation>
    <scope>NUCLEOTIDE SEQUENCE [LARGE SCALE GENOMIC DNA]</scope>
    <source>
        <strain evidence="7">CCUG 61484</strain>
    </source>
</reference>
<dbReference type="Gene3D" id="1.25.40.10">
    <property type="entry name" value="Tetratricopeptide repeat domain"/>
    <property type="match status" value="1"/>
</dbReference>
<dbReference type="EMBL" id="JBHTHZ010000013">
    <property type="protein sequence ID" value="MFD0794923.1"/>
    <property type="molecule type" value="Genomic_DNA"/>
</dbReference>
<dbReference type="InterPro" id="IPR019734">
    <property type="entry name" value="TPR_rpt"/>
</dbReference>
<evidence type="ECO:0000313" key="7">
    <source>
        <dbReference type="Proteomes" id="UP001597010"/>
    </source>
</evidence>
<evidence type="ECO:0000259" key="5">
    <source>
        <dbReference type="Pfam" id="PF00144"/>
    </source>
</evidence>
<feature type="chain" id="PRO_5045143061" evidence="4">
    <location>
        <begin position="20"/>
        <end position="458"/>
    </location>
</feature>
<comment type="caution">
    <text evidence="6">The sequence shown here is derived from an EMBL/GenBank/DDBJ whole genome shotgun (WGS) entry which is preliminary data.</text>
</comment>
<dbReference type="Gene3D" id="3.40.710.10">
    <property type="entry name" value="DD-peptidase/beta-lactamase superfamily"/>
    <property type="match status" value="1"/>
</dbReference>
<dbReference type="RefSeq" id="WP_377116800.1">
    <property type="nucleotide sequence ID" value="NZ_JBHTHZ010000013.1"/>
</dbReference>
<feature type="repeat" description="TPR" evidence="3">
    <location>
        <begin position="412"/>
        <end position="445"/>
    </location>
</feature>
<organism evidence="6 7">
    <name type="scientific">Mucilaginibacter litoreus</name>
    <dbReference type="NCBI Taxonomy" id="1048221"/>
    <lineage>
        <taxon>Bacteria</taxon>
        <taxon>Pseudomonadati</taxon>
        <taxon>Bacteroidota</taxon>
        <taxon>Sphingobacteriia</taxon>
        <taxon>Sphingobacteriales</taxon>
        <taxon>Sphingobacteriaceae</taxon>
        <taxon>Mucilaginibacter</taxon>
    </lineage>
</organism>
<feature type="domain" description="Beta-lactamase-related" evidence="5">
    <location>
        <begin position="26"/>
        <end position="319"/>
    </location>
</feature>
<dbReference type="InterPro" id="IPR050491">
    <property type="entry name" value="AmpC-like"/>
</dbReference>
<evidence type="ECO:0000256" key="1">
    <source>
        <dbReference type="ARBA" id="ARBA00022737"/>
    </source>
</evidence>
<feature type="signal peptide" evidence="4">
    <location>
        <begin position="1"/>
        <end position="19"/>
    </location>
</feature>